<dbReference type="GO" id="GO:0030694">
    <property type="term" value="C:bacterial-type flagellum basal body, rod"/>
    <property type="evidence" value="ECO:0007669"/>
    <property type="project" value="InterPro"/>
</dbReference>
<sequence>MKTDPLFGIHAKALTLRAQRAGILASNIANADTPHYKARDLDFRAALAAVEGRAVTLRRTDARHLPAPDLLPTAVALRYRVPVQPSPDGNTVDPHVERAAFADNALRYRASLQFLGGRIRTLLTAIRGQ</sequence>
<evidence type="ECO:0000256" key="4">
    <source>
        <dbReference type="ARBA" id="ARBA00023143"/>
    </source>
</evidence>
<comment type="function">
    <text evidence="5 6">Structural component of flagellum, the bacterial motility apparatus. Part of the rod structure of flagellar basal body.</text>
</comment>
<keyword evidence="4 6" id="KW-0975">Bacterial flagellum</keyword>
<accession>A0A3N1Y7U1</accession>
<feature type="domain" description="Flagellar basal body rod protein N-terminal" evidence="7">
    <location>
        <begin position="9"/>
        <end position="37"/>
    </location>
</feature>
<comment type="similarity">
    <text evidence="2 6">Belongs to the flagella basal body rod proteins family.</text>
</comment>
<evidence type="ECO:0000256" key="3">
    <source>
        <dbReference type="ARBA" id="ARBA00014376"/>
    </source>
</evidence>
<dbReference type="GO" id="GO:0071978">
    <property type="term" value="P:bacterial-type flagellum-dependent swarming motility"/>
    <property type="evidence" value="ECO:0007669"/>
    <property type="project" value="TreeGrafter"/>
</dbReference>
<proteinExistence type="inferred from homology"/>
<dbReference type="PIRSF" id="PIRSF002889">
    <property type="entry name" value="Rod_FlgB"/>
    <property type="match status" value="1"/>
</dbReference>
<keyword evidence="8" id="KW-0966">Cell projection</keyword>
<dbReference type="Proteomes" id="UP000276634">
    <property type="component" value="Unassembled WGS sequence"/>
</dbReference>
<evidence type="ECO:0000256" key="1">
    <source>
        <dbReference type="ARBA" id="ARBA00004117"/>
    </source>
</evidence>
<protein>
    <recommendedName>
        <fullName evidence="3 6">Flagellar basal body rod protein FlgB</fullName>
    </recommendedName>
</protein>
<evidence type="ECO:0000259" key="7">
    <source>
        <dbReference type="Pfam" id="PF00460"/>
    </source>
</evidence>
<evidence type="ECO:0000256" key="6">
    <source>
        <dbReference type="PIRNR" id="PIRNR002889"/>
    </source>
</evidence>
<evidence type="ECO:0000256" key="2">
    <source>
        <dbReference type="ARBA" id="ARBA00009677"/>
    </source>
</evidence>
<comment type="subcellular location">
    <subcellularLocation>
        <location evidence="1 6">Bacterial flagellum basal body</location>
    </subcellularLocation>
</comment>
<dbReference type="PANTHER" id="PTHR30435:SF12">
    <property type="entry name" value="FLAGELLAR BASAL BODY ROD PROTEIN FLGB"/>
    <property type="match status" value="1"/>
</dbReference>
<reference evidence="8 9" key="1">
    <citation type="submission" date="2018-11" db="EMBL/GenBank/DDBJ databases">
        <title>Genomic Encyclopedia of Type Strains, Phase IV (KMG-IV): sequencing the most valuable type-strain genomes for metagenomic binning, comparative biology and taxonomic classification.</title>
        <authorList>
            <person name="Goeker M."/>
        </authorList>
    </citation>
    <scope>NUCLEOTIDE SEQUENCE [LARGE SCALE GENOMIC DNA]</scope>
    <source>
        <strain evidence="8 9">DSM 100275</strain>
    </source>
</reference>
<dbReference type="NCBIfam" id="TIGR01396">
    <property type="entry name" value="FlgB"/>
    <property type="match status" value="1"/>
</dbReference>
<dbReference type="AlphaFoldDB" id="A0A3N1Y7U1"/>
<evidence type="ECO:0000256" key="5">
    <source>
        <dbReference type="ARBA" id="ARBA00024934"/>
    </source>
</evidence>
<keyword evidence="8" id="KW-0969">Cilium</keyword>
<comment type="subunit">
    <text evidence="6">The basal body constitutes a major portion of the flagellar organelle and consists of a number of rings mounted on a central rod.</text>
</comment>
<dbReference type="InterPro" id="IPR001444">
    <property type="entry name" value="Flag_bb_rod_N"/>
</dbReference>
<organism evidence="8 9">
    <name type="scientific">Inmirania thermothiophila</name>
    <dbReference type="NCBI Taxonomy" id="1750597"/>
    <lineage>
        <taxon>Bacteria</taxon>
        <taxon>Pseudomonadati</taxon>
        <taxon>Pseudomonadota</taxon>
        <taxon>Gammaproteobacteria</taxon>
        <taxon>Chromatiales</taxon>
        <taxon>Ectothiorhodospiraceae</taxon>
        <taxon>Inmirania</taxon>
    </lineage>
</organism>
<dbReference type="PROSITE" id="PS00588">
    <property type="entry name" value="FLAGELLA_BB_ROD"/>
    <property type="match status" value="1"/>
</dbReference>
<dbReference type="Pfam" id="PF00460">
    <property type="entry name" value="Flg_bb_rod"/>
    <property type="match status" value="1"/>
</dbReference>
<dbReference type="EMBL" id="RJVI01000001">
    <property type="protein sequence ID" value="ROR34906.1"/>
    <property type="molecule type" value="Genomic_DNA"/>
</dbReference>
<dbReference type="PANTHER" id="PTHR30435">
    <property type="entry name" value="FLAGELLAR PROTEIN"/>
    <property type="match status" value="1"/>
</dbReference>
<dbReference type="InterPro" id="IPR019776">
    <property type="entry name" value="Flagellar_basal_body_rod_CS"/>
</dbReference>
<dbReference type="OrthoDB" id="9788334at2"/>
<keyword evidence="8" id="KW-0282">Flagellum</keyword>
<evidence type="ECO:0000313" key="8">
    <source>
        <dbReference type="EMBL" id="ROR34906.1"/>
    </source>
</evidence>
<name>A0A3N1Y7U1_9GAMM</name>
<dbReference type="InterPro" id="IPR006300">
    <property type="entry name" value="FlgB"/>
</dbReference>
<comment type="caution">
    <text evidence="8">The sequence shown here is derived from an EMBL/GenBank/DDBJ whole genome shotgun (WGS) entry which is preliminary data.</text>
</comment>
<evidence type="ECO:0000313" key="9">
    <source>
        <dbReference type="Proteomes" id="UP000276634"/>
    </source>
</evidence>
<keyword evidence="9" id="KW-1185">Reference proteome</keyword>
<gene>
    <name evidence="8" type="ORF">EDC57_0817</name>
</gene>